<keyword evidence="2" id="KW-1185">Reference proteome</keyword>
<gene>
    <name evidence="1" type="ORF">H839_15818</name>
</gene>
<evidence type="ECO:0000313" key="2">
    <source>
        <dbReference type="Proteomes" id="UP000023566"/>
    </source>
</evidence>
<dbReference type="AlphaFoldDB" id="A0ABC9VA37"/>
<proteinExistence type="predicted"/>
<reference evidence="1 2" key="1">
    <citation type="journal article" date="2014" name="Appl. Microbiol. Biotechnol.">
        <title>Transformable facultative thermophile Geobacillus stearothermophilus NUB3621 as a host strain for metabolic engineering.</title>
        <authorList>
            <person name="Blanchard K."/>
            <person name="Robic S."/>
            <person name="Matsumura I."/>
        </authorList>
    </citation>
    <scope>NUCLEOTIDE SEQUENCE [LARGE SCALE GENOMIC DNA]</scope>
    <source>
        <strain evidence="1 2">NUB3621</strain>
    </source>
</reference>
<comment type="caution">
    <text evidence="1">The sequence shown here is derived from an EMBL/GenBank/DDBJ whole genome shotgun (WGS) entry which is preliminary data.</text>
</comment>
<accession>A0ABC9VA37</accession>
<organism evidence="1 2">
    <name type="scientific">Parageobacillus genomosp. 1</name>
    <dbReference type="NCBI Taxonomy" id="1295642"/>
    <lineage>
        <taxon>Bacteria</taxon>
        <taxon>Bacillati</taxon>
        <taxon>Bacillota</taxon>
        <taxon>Bacilli</taxon>
        <taxon>Bacillales</taxon>
        <taxon>Anoxybacillaceae</taxon>
        <taxon>Parageobacillus</taxon>
    </lineage>
</organism>
<dbReference type="Proteomes" id="UP000023566">
    <property type="component" value="Chromosome"/>
</dbReference>
<dbReference type="EMBL" id="AOTZ01000009">
    <property type="protein sequence ID" value="EZP74982.1"/>
    <property type="molecule type" value="Genomic_DNA"/>
</dbReference>
<evidence type="ECO:0000313" key="1">
    <source>
        <dbReference type="EMBL" id="EZP74982.1"/>
    </source>
</evidence>
<dbReference type="RefSeq" id="WP_043905999.1">
    <property type="nucleotide sequence ID" value="NZ_CM002692.1"/>
</dbReference>
<protein>
    <submittedName>
        <fullName evidence="1">Uncharacterized protein</fullName>
    </submittedName>
</protein>
<sequence length="69" mass="8041">MKKKEGGDHTPPLFCIDLYIENDFARILHDAKERVAQTLKYQYFSVYGYYPAEGVSMQNLPQLRQVLVC</sequence>
<name>A0ABC9VA37_9BACL</name>